<evidence type="ECO:0000313" key="1">
    <source>
        <dbReference type="EMBL" id="MFD2592107.1"/>
    </source>
</evidence>
<accession>A0ABW5NAR1</accession>
<gene>
    <name evidence="1" type="ORF">ACFSTE_14810</name>
</gene>
<comment type="caution">
    <text evidence="1">The sequence shown here is derived from an EMBL/GenBank/DDBJ whole genome shotgun (WGS) entry which is preliminary data.</text>
</comment>
<protein>
    <submittedName>
        <fullName evidence="1">Uncharacterized protein</fullName>
    </submittedName>
</protein>
<evidence type="ECO:0000313" key="2">
    <source>
        <dbReference type="Proteomes" id="UP001597459"/>
    </source>
</evidence>
<name>A0ABW5NAR1_9FLAO</name>
<proteinExistence type="predicted"/>
<organism evidence="1 2">
    <name type="scientific">Aquimarina hainanensis</name>
    <dbReference type="NCBI Taxonomy" id="1578017"/>
    <lineage>
        <taxon>Bacteria</taxon>
        <taxon>Pseudomonadati</taxon>
        <taxon>Bacteroidota</taxon>
        <taxon>Flavobacteriia</taxon>
        <taxon>Flavobacteriales</taxon>
        <taxon>Flavobacteriaceae</taxon>
        <taxon>Aquimarina</taxon>
    </lineage>
</organism>
<reference evidence="2" key="1">
    <citation type="journal article" date="2019" name="Int. J. Syst. Evol. Microbiol.">
        <title>The Global Catalogue of Microorganisms (GCM) 10K type strain sequencing project: providing services to taxonomists for standard genome sequencing and annotation.</title>
        <authorList>
            <consortium name="The Broad Institute Genomics Platform"/>
            <consortium name="The Broad Institute Genome Sequencing Center for Infectious Disease"/>
            <person name="Wu L."/>
            <person name="Ma J."/>
        </authorList>
    </citation>
    <scope>NUCLEOTIDE SEQUENCE [LARGE SCALE GENOMIC DNA]</scope>
    <source>
        <strain evidence="2">KCTC 42423</strain>
    </source>
</reference>
<keyword evidence="2" id="KW-1185">Reference proteome</keyword>
<dbReference type="EMBL" id="JBHULX010000030">
    <property type="protein sequence ID" value="MFD2592107.1"/>
    <property type="molecule type" value="Genomic_DNA"/>
</dbReference>
<sequence>MHTTDATPIALGVLGIHSGTVFQANFRETALPVYQTPIRVGVEVEDFSSRTYKAYLQQVKKEQEVINYVDSISDKPTFLQLRLLDHITAISALQKEANQETISYLKTQKNTGIVSTVSMVITASLQDEITKAEAVFLTNSQYKQYTLSLAKQGKIYKTIDFSKATIFGYGLSYFCWGQNDKNQISIFSLTEENRSCPKNTYNDAGKAAEKINYLKL</sequence>
<dbReference type="Proteomes" id="UP001597459">
    <property type="component" value="Unassembled WGS sequence"/>
</dbReference>